<dbReference type="Proteomes" id="UP001497516">
    <property type="component" value="Chromosome 4"/>
</dbReference>
<sequence length="78" mass="8481">MVFPVGYTELLPLNISWSPPPSSSDFDSFSNSFALFTLWWSSSVGGGFLDFSAPVSAKICQDCFSDRVRPCGENSSFG</sequence>
<reference evidence="1 2" key="1">
    <citation type="submission" date="2024-04" db="EMBL/GenBank/DDBJ databases">
        <authorList>
            <person name="Fracassetti M."/>
        </authorList>
    </citation>
    <scope>NUCLEOTIDE SEQUENCE [LARGE SCALE GENOMIC DNA]</scope>
</reference>
<protein>
    <submittedName>
        <fullName evidence="1">Uncharacterized protein</fullName>
    </submittedName>
</protein>
<evidence type="ECO:0000313" key="1">
    <source>
        <dbReference type="EMBL" id="CAL1380573.1"/>
    </source>
</evidence>
<accession>A0AAV2E4K2</accession>
<gene>
    <name evidence="1" type="ORF">LTRI10_LOCUS22007</name>
</gene>
<keyword evidence="2" id="KW-1185">Reference proteome</keyword>
<name>A0AAV2E4K2_9ROSI</name>
<proteinExistence type="predicted"/>
<organism evidence="1 2">
    <name type="scientific">Linum trigynum</name>
    <dbReference type="NCBI Taxonomy" id="586398"/>
    <lineage>
        <taxon>Eukaryota</taxon>
        <taxon>Viridiplantae</taxon>
        <taxon>Streptophyta</taxon>
        <taxon>Embryophyta</taxon>
        <taxon>Tracheophyta</taxon>
        <taxon>Spermatophyta</taxon>
        <taxon>Magnoliopsida</taxon>
        <taxon>eudicotyledons</taxon>
        <taxon>Gunneridae</taxon>
        <taxon>Pentapetalae</taxon>
        <taxon>rosids</taxon>
        <taxon>fabids</taxon>
        <taxon>Malpighiales</taxon>
        <taxon>Linaceae</taxon>
        <taxon>Linum</taxon>
    </lineage>
</organism>
<evidence type="ECO:0000313" key="2">
    <source>
        <dbReference type="Proteomes" id="UP001497516"/>
    </source>
</evidence>
<dbReference type="AlphaFoldDB" id="A0AAV2E4K2"/>
<dbReference type="EMBL" id="OZ034817">
    <property type="protein sequence ID" value="CAL1380573.1"/>
    <property type="molecule type" value="Genomic_DNA"/>
</dbReference>